<dbReference type="RefSeq" id="WP_069956980.1">
    <property type="nucleotide sequence ID" value="NZ_MCGG01000010.1"/>
</dbReference>
<dbReference type="AlphaFoldDB" id="A0A1E5QAG2"/>
<evidence type="ECO:0000313" key="2">
    <source>
        <dbReference type="Proteomes" id="UP000095347"/>
    </source>
</evidence>
<dbReference type="OrthoDB" id="272235at2"/>
<protein>
    <recommendedName>
        <fullName evidence="3">Nucleoside-diphosphate sugar epimerase</fullName>
    </recommendedName>
</protein>
<dbReference type="STRING" id="28181.BEN30_05240"/>
<dbReference type="PANTHER" id="PTHR33986:SF15">
    <property type="entry name" value="MITOCHONDRIAL FISSION PROTEIN ELM1"/>
    <property type="match status" value="1"/>
</dbReference>
<gene>
    <name evidence="1" type="ORF">BEN30_05240</name>
</gene>
<comment type="caution">
    <text evidence="1">The sequence shown here is derived from an EMBL/GenBank/DDBJ whole genome shotgun (WGS) entry which is preliminary data.</text>
</comment>
<dbReference type="PANTHER" id="PTHR33986">
    <property type="entry name" value="OS02G0535700 PROTEIN"/>
    <property type="match status" value="1"/>
</dbReference>
<evidence type="ECO:0008006" key="3">
    <source>
        <dbReference type="Google" id="ProtNLM"/>
    </source>
</evidence>
<evidence type="ECO:0000313" key="1">
    <source>
        <dbReference type="EMBL" id="OEJ68913.1"/>
    </source>
</evidence>
<sequence>MALEGDHARVWLLIDDRAGNKSQVLGVARALGLPFEIKNIAYTASAALPNYMLMASFSMLTQSSRVNLAAPWPDVVIAAGRRTAPAARRIKELSGGKTFLVQIMHPGSTGENDFSLIAVPRHDAMGEAENRFTMVGAPHGVTAQSLAEANQIWGGKFDHLPKPHIALIVGGDTKRKAFTLDMARDLGAHAAQLARDAGGSLLVTTSRRSTPEATQALIDALGDVPAYVYRWGDEGENPYMGFLAQASHIIVTGDSVSMCCEACGTECPVYIFAPKKLTAHKHAKLHQDLFAKGYARSLDGVKVLEDWSHEPLNAAFDVAAELRKRLGLD</sequence>
<dbReference type="Pfam" id="PF06258">
    <property type="entry name" value="Mito_fiss_Elm1"/>
    <property type="match status" value="1"/>
</dbReference>
<proteinExistence type="predicted"/>
<accession>A0A1E5QAG2</accession>
<dbReference type="InterPro" id="IPR009367">
    <property type="entry name" value="Elm1-like"/>
</dbReference>
<dbReference type="EMBL" id="MCGG01000010">
    <property type="protein sequence ID" value="OEJ68913.1"/>
    <property type="molecule type" value="Genomic_DNA"/>
</dbReference>
<keyword evidence="2" id="KW-1185">Reference proteome</keyword>
<reference evidence="2" key="1">
    <citation type="submission" date="2016-07" db="EMBL/GenBank/DDBJ databases">
        <authorList>
            <person name="Florea S."/>
            <person name="Webb J.S."/>
            <person name="Jaromczyk J."/>
            <person name="Schardl C.L."/>
        </authorList>
    </citation>
    <scope>NUCLEOTIDE SEQUENCE [LARGE SCALE GENOMIC DNA]</scope>
    <source>
        <strain evidence="2">MV-1</strain>
    </source>
</reference>
<organism evidence="1 2">
    <name type="scientific">Magnetovibrio blakemorei</name>
    <dbReference type="NCBI Taxonomy" id="28181"/>
    <lineage>
        <taxon>Bacteria</taxon>
        <taxon>Pseudomonadati</taxon>
        <taxon>Pseudomonadota</taxon>
        <taxon>Alphaproteobacteria</taxon>
        <taxon>Rhodospirillales</taxon>
        <taxon>Magnetovibrionaceae</taxon>
        <taxon>Magnetovibrio</taxon>
    </lineage>
</organism>
<dbReference type="Proteomes" id="UP000095347">
    <property type="component" value="Unassembled WGS sequence"/>
</dbReference>
<name>A0A1E5QAG2_9PROT</name>